<dbReference type="AlphaFoldDB" id="A0A518B197"/>
<dbReference type="Gene3D" id="3.20.20.140">
    <property type="entry name" value="Metal-dependent hydrolases"/>
    <property type="match status" value="1"/>
</dbReference>
<dbReference type="RefSeq" id="WP_145257069.1">
    <property type="nucleotide sequence ID" value="NZ_CP036279.1"/>
</dbReference>
<protein>
    <submittedName>
        <fullName evidence="5">Putative deoxyribonuclease YcfH</fullName>
        <ecNumber evidence="5">3.1.21.-</ecNumber>
    </submittedName>
</protein>
<dbReference type="GO" id="GO:0004536">
    <property type="term" value="F:DNA nuclease activity"/>
    <property type="evidence" value="ECO:0007669"/>
    <property type="project" value="InterPro"/>
</dbReference>
<accession>A0A518B197</accession>
<dbReference type="GO" id="GO:0016788">
    <property type="term" value="F:hydrolase activity, acting on ester bonds"/>
    <property type="evidence" value="ECO:0007669"/>
    <property type="project" value="InterPro"/>
</dbReference>
<dbReference type="NCBIfam" id="TIGR00010">
    <property type="entry name" value="YchF/TatD family DNA exonuclease"/>
    <property type="match status" value="1"/>
</dbReference>
<dbReference type="CDD" id="cd01310">
    <property type="entry name" value="TatD_DNAse"/>
    <property type="match status" value="1"/>
</dbReference>
<dbReference type="GO" id="GO:0046872">
    <property type="term" value="F:metal ion binding"/>
    <property type="evidence" value="ECO:0007669"/>
    <property type="project" value="UniProtKB-KW"/>
</dbReference>
<dbReference type="OrthoDB" id="9810005at2"/>
<feature type="binding site" evidence="4">
    <location>
        <position position="129"/>
    </location>
    <ligand>
        <name>a divalent metal cation</name>
        <dbReference type="ChEBI" id="CHEBI:60240"/>
        <label>2</label>
    </ligand>
</feature>
<dbReference type="PROSITE" id="PS01091">
    <property type="entry name" value="TATD_3"/>
    <property type="match status" value="1"/>
</dbReference>
<name>A0A518B197_9BACT</name>
<keyword evidence="2 4" id="KW-0479">Metal-binding</keyword>
<feature type="binding site" evidence="4">
    <location>
        <position position="9"/>
    </location>
    <ligand>
        <name>a divalent metal cation</name>
        <dbReference type="ChEBI" id="CHEBI:60240"/>
        <label>1</label>
    </ligand>
</feature>
<keyword evidence="3 5" id="KW-0378">Hydrolase</keyword>
<dbReference type="EC" id="3.1.21.-" evidence="5"/>
<evidence type="ECO:0000256" key="3">
    <source>
        <dbReference type="ARBA" id="ARBA00022801"/>
    </source>
</evidence>
<feature type="binding site" evidence="4">
    <location>
        <position position="7"/>
    </location>
    <ligand>
        <name>a divalent metal cation</name>
        <dbReference type="ChEBI" id="CHEBI:60240"/>
        <label>1</label>
    </ligand>
</feature>
<organism evidence="5 6">
    <name type="scientific">Kolteria novifilia</name>
    <dbReference type="NCBI Taxonomy" id="2527975"/>
    <lineage>
        <taxon>Bacteria</taxon>
        <taxon>Pseudomonadati</taxon>
        <taxon>Planctomycetota</taxon>
        <taxon>Planctomycetia</taxon>
        <taxon>Kolteriales</taxon>
        <taxon>Kolteriaceae</taxon>
        <taxon>Kolteria</taxon>
    </lineage>
</organism>
<dbReference type="InterPro" id="IPR015991">
    <property type="entry name" value="TatD/YcfH-like"/>
</dbReference>
<dbReference type="FunFam" id="3.20.20.140:FF:000005">
    <property type="entry name" value="TatD family hydrolase"/>
    <property type="match status" value="1"/>
</dbReference>
<reference evidence="5 6" key="1">
    <citation type="submission" date="2019-02" db="EMBL/GenBank/DDBJ databases">
        <title>Deep-cultivation of Planctomycetes and their phenomic and genomic characterization uncovers novel biology.</title>
        <authorList>
            <person name="Wiegand S."/>
            <person name="Jogler M."/>
            <person name="Boedeker C."/>
            <person name="Pinto D."/>
            <person name="Vollmers J."/>
            <person name="Rivas-Marin E."/>
            <person name="Kohn T."/>
            <person name="Peeters S.H."/>
            <person name="Heuer A."/>
            <person name="Rast P."/>
            <person name="Oberbeckmann S."/>
            <person name="Bunk B."/>
            <person name="Jeske O."/>
            <person name="Meyerdierks A."/>
            <person name="Storesund J.E."/>
            <person name="Kallscheuer N."/>
            <person name="Luecker S."/>
            <person name="Lage O.M."/>
            <person name="Pohl T."/>
            <person name="Merkel B.J."/>
            <person name="Hornburger P."/>
            <person name="Mueller R.-W."/>
            <person name="Bruemmer F."/>
            <person name="Labrenz M."/>
            <person name="Spormann A.M."/>
            <person name="Op den Camp H."/>
            <person name="Overmann J."/>
            <person name="Amann R."/>
            <person name="Jetten M.S.M."/>
            <person name="Mascher T."/>
            <person name="Medema M.H."/>
            <person name="Devos D.P."/>
            <person name="Kaster A.-K."/>
            <person name="Ovreas L."/>
            <person name="Rohde M."/>
            <person name="Galperin M.Y."/>
            <person name="Jogler C."/>
        </authorList>
    </citation>
    <scope>NUCLEOTIDE SEQUENCE [LARGE SCALE GENOMIC DNA]</scope>
    <source>
        <strain evidence="5 6">Pan216</strain>
    </source>
</reference>
<dbReference type="KEGG" id="knv:Pan216_15950"/>
<evidence type="ECO:0000313" key="6">
    <source>
        <dbReference type="Proteomes" id="UP000317093"/>
    </source>
</evidence>
<keyword evidence="6" id="KW-1185">Reference proteome</keyword>
<dbReference type="GO" id="GO:0005829">
    <property type="term" value="C:cytosol"/>
    <property type="evidence" value="ECO:0007669"/>
    <property type="project" value="TreeGrafter"/>
</dbReference>
<evidence type="ECO:0000256" key="2">
    <source>
        <dbReference type="ARBA" id="ARBA00022723"/>
    </source>
</evidence>
<sequence length="261" mass="28569">MAWIDTHAHLNDEHFADRLGETLARATDAELEAVLVVGIDGPTSRRALELALEHPLLWAVVGIQPNSLGREVTDDWRDVRTMIESPRAVALGETGLDRYWDEAPIEVQREHFVRHLDLAHELGKPVVIHCREAEADVVAVLTEQAEKTGQPIAGVMHSFAGDRETAQACLKLGLHISFAGMVTFKKSNPLREVAAEVPLDRLLVETDSPYLTPEPHRGKRNEPANVVHTGACLAKVHGIEPSAIAAATTQNAKRLFGLPPT</sequence>
<dbReference type="PIRSF" id="PIRSF005902">
    <property type="entry name" value="DNase_TatD"/>
    <property type="match status" value="1"/>
</dbReference>
<gene>
    <name evidence="5" type="primary">ycfH_2</name>
    <name evidence="5" type="ORF">Pan216_15950</name>
</gene>
<dbReference type="SUPFAM" id="SSF51556">
    <property type="entry name" value="Metallo-dependent hydrolases"/>
    <property type="match status" value="1"/>
</dbReference>
<dbReference type="EMBL" id="CP036279">
    <property type="protein sequence ID" value="QDU60745.1"/>
    <property type="molecule type" value="Genomic_DNA"/>
</dbReference>
<feature type="binding site" evidence="4">
    <location>
        <position position="93"/>
    </location>
    <ligand>
        <name>a divalent metal cation</name>
        <dbReference type="ChEBI" id="CHEBI:60240"/>
        <label>1</label>
    </ligand>
</feature>
<dbReference type="InterPro" id="IPR018228">
    <property type="entry name" value="DNase_TatD-rel_CS"/>
</dbReference>
<dbReference type="Pfam" id="PF01026">
    <property type="entry name" value="TatD_DNase"/>
    <property type="match status" value="1"/>
</dbReference>
<proteinExistence type="inferred from homology"/>
<dbReference type="InterPro" id="IPR032466">
    <property type="entry name" value="Metal_Hydrolase"/>
</dbReference>
<dbReference type="PANTHER" id="PTHR46124">
    <property type="entry name" value="D-AMINOACYL-TRNA DEACYLASE"/>
    <property type="match status" value="1"/>
</dbReference>
<evidence type="ECO:0000313" key="5">
    <source>
        <dbReference type="EMBL" id="QDU60745.1"/>
    </source>
</evidence>
<feature type="binding site" evidence="4">
    <location>
        <position position="157"/>
    </location>
    <ligand>
        <name>a divalent metal cation</name>
        <dbReference type="ChEBI" id="CHEBI:60240"/>
        <label>2</label>
    </ligand>
</feature>
<dbReference type="PANTHER" id="PTHR46124:SF2">
    <property type="entry name" value="D-AMINOACYL-TRNA DEACYLASE"/>
    <property type="match status" value="1"/>
</dbReference>
<comment type="similarity">
    <text evidence="1">Belongs to the metallo-dependent hydrolases superfamily. TatD-type hydrolase family.</text>
</comment>
<feature type="binding site" evidence="4">
    <location>
        <position position="207"/>
    </location>
    <ligand>
        <name>a divalent metal cation</name>
        <dbReference type="ChEBI" id="CHEBI:60240"/>
        <label>1</label>
    </ligand>
</feature>
<dbReference type="InterPro" id="IPR001130">
    <property type="entry name" value="TatD-like"/>
</dbReference>
<evidence type="ECO:0000256" key="1">
    <source>
        <dbReference type="ARBA" id="ARBA00009275"/>
    </source>
</evidence>
<dbReference type="Proteomes" id="UP000317093">
    <property type="component" value="Chromosome"/>
</dbReference>
<evidence type="ECO:0000256" key="4">
    <source>
        <dbReference type="PIRSR" id="PIRSR005902-1"/>
    </source>
</evidence>